<dbReference type="AlphaFoldDB" id="A0A326UC22"/>
<comment type="caution">
    <text evidence="2">The sequence shown here is derived from an EMBL/GenBank/DDBJ whole genome shotgun (WGS) entry which is preliminary data.</text>
</comment>
<feature type="region of interest" description="Disordered" evidence="1">
    <location>
        <begin position="136"/>
        <end position="161"/>
    </location>
</feature>
<gene>
    <name evidence="2" type="ORF">EI42_00104</name>
</gene>
<name>A0A326UC22_THEHA</name>
<evidence type="ECO:0000256" key="1">
    <source>
        <dbReference type="SAM" id="MobiDB-lite"/>
    </source>
</evidence>
<evidence type="ECO:0000313" key="3">
    <source>
        <dbReference type="Proteomes" id="UP000248806"/>
    </source>
</evidence>
<dbReference type="CDD" id="cd00085">
    <property type="entry name" value="HNHc"/>
    <property type="match status" value="1"/>
</dbReference>
<accession>A0A326UC22</accession>
<protein>
    <submittedName>
        <fullName evidence="2">5-methylcytosine-specific restriction protein A</fullName>
    </submittedName>
</protein>
<dbReference type="Proteomes" id="UP000248806">
    <property type="component" value="Unassembled WGS sequence"/>
</dbReference>
<organism evidence="2 3">
    <name type="scientific">Thermosporothrix hazakensis</name>
    <dbReference type="NCBI Taxonomy" id="644383"/>
    <lineage>
        <taxon>Bacteria</taxon>
        <taxon>Bacillati</taxon>
        <taxon>Chloroflexota</taxon>
        <taxon>Ktedonobacteria</taxon>
        <taxon>Ktedonobacterales</taxon>
        <taxon>Thermosporotrichaceae</taxon>
        <taxon>Thermosporothrix</taxon>
    </lineage>
</organism>
<reference evidence="2 3" key="1">
    <citation type="submission" date="2018-06" db="EMBL/GenBank/DDBJ databases">
        <title>Genomic Encyclopedia of Archaeal and Bacterial Type Strains, Phase II (KMG-II): from individual species to whole genera.</title>
        <authorList>
            <person name="Goeker M."/>
        </authorList>
    </citation>
    <scope>NUCLEOTIDE SEQUENCE [LARGE SCALE GENOMIC DNA]</scope>
    <source>
        <strain evidence="2 3">ATCC BAA-1881</strain>
    </source>
</reference>
<keyword evidence="3" id="KW-1185">Reference proteome</keyword>
<sequence length="279" mass="32033">MSNRASSRLTEGEIYSRKELQKLFQTNDATIKNGVFPLKGYDSILLFVTENKPKDRTQYVDLLDDGILYWDGQKAGKTDRKIIEHEANGIELLVFYRKSKQEHPDSGFRYEGRFRYISHRGAHPAHFVLQHIPGATQRAPRQVREEPESYSPRPADPTQETPYYREGRLIQGLTTRHERNRALRKAAIHIHGTRCQVCDLALAELYGPLAGDYIEVHHKNPVAGYTGEVVVNPATDMAVLCPNCHRMLHHNRKEPISVEELRAIVQANRKSSTNQRRLM</sequence>
<dbReference type="RefSeq" id="WP_170142253.1">
    <property type="nucleotide sequence ID" value="NZ_BIFX01000001.1"/>
</dbReference>
<proteinExistence type="predicted"/>
<dbReference type="InterPro" id="IPR003615">
    <property type="entry name" value="HNH_nuc"/>
</dbReference>
<evidence type="ECO:0000313" key="2">
    <source>
        <dbReference type="EMBL" id="PZW35938.1"/>
    </source>
</evidence>
<dbReference type="EMBL" id="QKUF01000001">
    <property type="protein sequence ID" value="PZW35938.1"/>
    <property type="molecule type" value="Genomic_DNA"/>
</dbReference>